<reference evidence="4" key="1">
    <citation type="submission" date="2020-07" db="EMBL/GenBank/DDBJ databases">
        <authorList>
            <person name="Tarantini F.S."/>
            <person name="Hong K.W."/>
            <person name="Chan K.G."/>
        </authorList>
    </citation>
    <scope>NUCLEOTIDE SEQUENCE</scope>
    <source>
        <strain evidence="4">32-07</strain>
    </source>
</reference>
<dbReference type="Pfam" id="PF01408">
    <property type="entry name" value="GFO_IDH_MocA"/>
    <property type="match status" value="1"/>
</dbReference>
<evidence type="ECO:0000313" key="5">
    <source>
        <dbReference type="Proteomes" id="UP001049518"/>
    </source>
</evidence>
<dbReference type="Gene3D" id="3.40.50.720">
    <property type="entry name" value="NAD(P)-binding Rossmann-like Domain"/>
    <property type="match status" value="1"/>
</dbReference>
<dbReference type="EMBL" id="CP059572">
    <property type="protein sequence ID" value="QXJ20844.1"/>
    <property type="molecule type" value="Genomic_DNA"/>
</dbReference>
<protein>
    <submittedName>
        <fullName evidence="4">Gfo/Idh/MocA family oxidoreductase</fullName>
    </submittedName>
</protein>
<dbReference type="PANTHER" id="PTHR43818:SF11">
    <property type="entry name" value="BCDNA.GH03377"/>
    <property type="match status" value="1"/>
</dbReference>
<dbReference type="InterPro" id="IPR055080">
    <property type="entry name" value="Gal80p-like_C"/>
</dbReference>
<evidence type="ECO:0000313" key="4">
    <source>
        <dbReference type="EMBL" id="QXJ20844.1"/>
    </source>
</evidence>
<dbReference type="InterPro" id="IPR000683">
    <property type="entry name" value="Gfo/Idh/MocA-like_OxRdtase_N"/>
</dbReference>
<evidence type="ECO:0000259" key="2">
    <source>
        <dbReference type="Pfam" id="PF01408"/>
    </source>
</evidence>
<dbReference type="Proteomes" id="UP001049518">
    <property type="component" value="Chromosome"/>
</dbReference>
<dbReference type="InterPro" id="IPR050463">
    <property type="entry name" value="Gfo/Idh/MocA_oxidrdct_glycsds"/>
</dbReference>
<dbReference type="RefSeq" id="WP_231333958.1">
    <property type="nucleotide sequence ID" value="NZ_CP059572.1"/>
</dbReference>
<name>A0ABX8QS90_9ACTN</name>
<dbReference type="Gene3D" id="3.30.360.10">
    <property type="entry name" value="Dihydrodipicolinate Reductase, domain 2"/>
    <property type="match status" value="1"/>
</dbReference>
<evidence type="ECO:0000256" key="1">
    <source>
        <dbReference type="ARBA" id="ARBA00023002"/>
    </source>
</evidence>
<dbReference type="Pfam" id="PF22685">
    <property type="entry name" value="Gal80p_C-like"/>
    <property type="match status" value="1"/>
</dbReference>
<dbReference type="SUPFAM" id="SSF55347">
    <property type="entry name" value="Glyceraldehyde-3-phosphate dehydrogenase-like, C-terminal domain"/>
    <property type="match status" value="1"/>
</dbReference>
<dbReference type="InterPro" id="IPR036291">
    <property type="entry name" value="NAD(P)-bd_dom_sf"/>
</dbReference>
<sequence>MTSDKIRVGIVGASPDRGWAMRAHIPALQALPGYEITAVGTSRRASADEAARRFGVRHAFTDAGELASHPDVDLVAITVKVPMHFALAKAALDAGKHVYCEWPLTRTTAEAERLARLAQRAGVRHAVGLQARFSPAVQYARDLVADGFVGRVTSVNVYSARGKGAAAEIPEWIAYTFDQANAAGPLEVGAGHTLDALEYLAGPVTELSSTVAVQRTEYTVVPRRETIKVTTPDQIVVNAVLADGATAAVHVHDAKISGARTRVEIAGTEGDLVIRSSGPAAAEGIQIGTLAVHGTQGPGTAHKELPIPQHYLGPPADAEVVNIARFYAGLADDIATGTHSTPDFHAGLRVHRLLDAVRLSAETGRRQTLDP</sequence>
<proteinExistence type="predicted"/>
<keyword evidence="1" id="KW-0560">Oxidoreductase</keyword>
<dbReference type="SUPFAM" id="SSF51735">
    <property type="entry name" value="NAD(P)-binding Rossmann-fold domains"/>
    <property type="match status" value="1"/>
</dbReference>
<evidence type="ECO:0000259" key="3">
    <source>
        <dbReference type="Pfam" id="PF22685"/>
    </source>
</evidence>
<gene>
    <name evidence="4" type="ORF">AGRA3207_001629</name>
</gene>
<accession>A0ABX8QS90</accession>
<feature type="domain" description="Gfo/Idh/MocA-like oxidoreductase N-terminal" evidence="2">
    <location>
        <begin position="6"/>
        <end position="128"/>
    </location>
</feature>
<organism evidence="4 5">
    <name type="scientific">Actinomadura graeca</name>
    <dbReference type="NCBI Taxonomy" id="2750812"/>
    <lineage>
        <taxon>Bacteria</taxon>
        <taxon>Bacillati</taxon>
        <taxon>Actinomycetota</taxon>
        <taxon>Actinomycetes</taxon>
        <taxon>Streptosporangiales</taxon>
        <taxon>Thermomonosporaceae</taxon>
        <taxon>Actinomadura</taxon>
    </lineage>
</organism>
<keyword evidence="5" id="KW-1185">Reference proteome</keyword>
<dbReference type="PANTHER" id="PTHR43818">
    <property type="entry name" value="BCDNA.GH03377"/>
    <property type="match status" value="1"/>
</dbReference>
<feature type="domain" description="Gal80p-like C-terminal" evidence="3">
    <location>
        <begin position="135"/>
        <end position="276"/>
    </location>
</feature>